<comment type="caution">
    <text evidence="2">The sequence shown here is derived from an EMBL/GenBank/DDBJ whole genome shotgun (WGS) entry which is preliminary data.</text>
</comment>
<evidence type="ECO:0000313" key="2">
    <source>
        <dbReference type="EMBL" id="RRH90372.1"/>
    </source>
</evidence>
<accession>A0A3P3EWW9</accession>
<proteinExistence type="predicted"/>
<reference evidence="2 3" key="1">
    <citation type="submission" date="2018-11" db="EMBL/GenBank/DDBJ databases">
        <title>The genome of Variovorax sp T529.</title>
        <authorList>
            <person name="Gao J."/>
        </authorList>
    </citation>
    <scope>NUCLEOTIDE SEQUENCE [LARGE SCALE GENOMIC DNA]</scope>
    <source>
        <strain evidence="2 3">T529</strain>
    </source>
</reference>
<gene>
    <name evidence="2" type="ORF">EH244_06375</name>
</gene>
<evidence type="ECO:0000313" key="3">
    <source>
        <dbReference type="Proteomes" id="UP000271590"/>
    </source>
</evidence>
<dbReference type="Pfam" id="PF12680">
    <property type="entry name" value="SnoaL_2"/>
    <property type="match status" value="1"/>
</dbReference>
<sequence length="129" mass="14126">MSQIDIAKNYIRAAQSGDQAQLASLISPDVVWHQPGKNRFSGTHRGMSAVGAMLGGMMEVSGGTFTISRADHFMENDNWVAINIEFQAKREGVQLEQAGVDLLRIDNGQIVEVRLFSSDQALEDAFWGA</sequence>
<dbReference type="SUPFAM" id="SSF54427">
    <property type="entry name" value="NTF2-like"/>
    <property type="match status" value="1"/>
</dbReference>
<dbReference type="Gene3D" id="3.10.450.50">
    <property type="match status" value="1"/>
</dbReference>
<protein>
    <submittedName>
        <fullName evidence="2">Nuclear transport factor 2 family protein</fullName>
    </submittedName>
</protein>
<feature type="domain" description="SnoaL-like" evidence="1">
    <location>
        <begin position="8"/>
        <end position="113"/>
    </location>
</feature>
<dbReference type="InterPro" id="IPR032710">
    <property type="entry name" value="NTF2-like_dom_sf"/>
</dbReference>
<dbReference type="Proteomes" id="UP000271590">
    <property type="component" value="Unassembled WGS sequence"/>
</dbReference>
<name>A0A3P3EWW9_9BURK</name>
<dbReference type="AlphaFoldDB" id="A0A3P3EWW9"/>
<dbReference type="EMBL" id="RQXU01000003">
    <property type="protein sequence ID" value="RRH90372.1"/>
    <property type="molecule type" value="Genomic_DNA"/>
</dbReference>
<dbReference type="InterPro" id="IPR037401">
    <property type="entry name" value="SnoaL-like"/>
</dbReference>
<organism evidence="2 3">
    <name type="scientific">Variovorax beijingensis</name>
    <dbReference type="NCBI Taxonomy" id="2496117"/>
    <lineage>
        <taxon>Bacteria</taxon>
        <taxon>Pseudomonadati</taxon>
        <taxon>Pseudomonadota</taxon>
        <taxon>Betaproteobacteria</taxon>
        <taxon>Burkholderiales</taxon>
        <taxon>Comamonadaceae</taxon>
        <taxon>Variovorax</taxon>
    </lineage>
</organism>
<dbReference type="RefSeq" id="WP_124957599.1">
    <property type="nucleotide sequence ID" value="NZ_CBFHCE010000002.1"/>
</dbReference>
<evidence type="ECO:0000259" key="1">
    <source>
        <dbReference type="Pfam" id="PF12680"/>
    </source>
</evidence>